<dbReference type="CDD" id="cd00090">
    <property type="entry name" value="HTH_ARSR"/>
    <property type="match status" value="1"/>
</dbReference>
<evidence type="ECO:0000313" key="6">
    <source>
        <dbReference type="Proteomes" id="UP001429357"/>
    </source>
</evidence>
<dbReference type="RefSeq" id="WP_161870646.1">
    <property type="nucleotide sequence ID" value="NZ_JAQFAM010000028.1"/>
</dbReference>
<dbReference type="Proteomes" id="UP001429357">
    <property type="component" value="Unassembled WGS sequence"/>
</dbReference>
<dbReference type="Gene3D" id="1.10.10.10">
    <property type="entry name" value="Winged helix-like DNA-binding domain superfamily/Winged helix DNA-binding domain"/>
    <property type="match status" value="1"/>
</dbReference>
<reference evidence="5 6" key="2">
    <citation type="submission" date="2024-02" db="EMBL/GenBank/DDBJ databases">
        <title>The Genome Sequence of Enterococcus diestrammenae JM9A.</title>
        <authorList>
            <person name="Earl A."/>
            <person name="Manson A."/>
            <person name="Gilmore M."/>
            <person name="Sanders J."/>
            <person name="Shea T."/>
            <person name="Howe W."/>
            <person name="Livny J."/>
            <person name="Cuomo C."/>
            <person name="Neafsey D."/>
            <person name="Birren B."/>
        </authorList>
    </citation>
    <scope>NUCLEOTIDE SEQUENCE [LARGE SCALE GENOMIC DNA]</scope>
    <source>
        <strain evidence="5 6">JM9A</strain>
    </source>
</reference>
<feature type="domain" description="HTH arsR-type" evidence="4">
    <location>
        <begin position="1"/>
        <end position="95"/>
    </location>
</feature>
<keyword evidence="2" id="KW-0238">DNA-binding</keyword>
<evidence type="ECO:0000256" key="1">
    <source>
        <dbReference type="ARBA" id="ARBA00023015"/>
    </source>
</evidence>
<sequence>MRLDIGEDSLPVYEALASKTRLEILRQLALGERNIKEMAEILGLSAVIVGKHINQLEAAGLIATRREPGKGGTQKVAKILVEELNVVIAQEQSRGYQYRQEVPIGHYNQFDVTPTCGLATVEDYIGNFDEPKYFMDTHKAEAGILWFTKGFLEYQIPNLLQENQQVVELQLSMELSSEYPGWKSDWPSDITLSLNDVELCTWQSPGDFADRRGKYTPAWWSPEINQYGILLTVDVTDRGIFIGGEKVADVTLADVTADLGDFWKLKLEVKEDATNVGGLTLFGKAFGDYDQGIVILTSYRPKSISES</sequence>
<accession>A0ABV0F161</accession>
<organism evidence="5 6">
    <name type="scientific">Enterococcus diestrammenae</name>
    <dbReference type="NCBI Taxonomy" id="1155073"/>
    <lineage>
        <taxon>Bacteria</taxon>
        <taxon>Bacillati</taxon>
        <taxon>Bacillota</taxon>
        <taxon>Bacilli</taxon>
        <taxon>Lactobacillales</taxon>
        <taxon>Enterococcaceae</taxon>
        <taxon>Enterococcus</taxon>
    </lineage>
</organism>
<dbReference type="PROSITE" id="PS50987">
    <property type="entry name" value="HTH_ARSR_2"/>
    <property type="match status" value="1"/>
</dbReference>
<keyword evidence="1" id="KW-0805">Transcription regulation</keyword>
<dbReference type="InterPro" id="IPR036390">
    <property type="entry name" value="WH_DNA-bd_sf"/>
</dbReference>
<evidence type="ECO:0000256" key="2">
    <source>
        <dbReference type="ARBA" id="ARBA00023125"/>
    </source>
</evidence>
<dbReference type="InterPro" id="IPR036388">
    <property type="entry name" value="WH-like_DNA-bd_sf"/>
</dbReference>
<evidence type="ECO:0000256" key="3">
    <source>
        <dbReference type="ARBA" id="ARBA00023163"/>
    </source>
</evidence>
<reference evidence="6" key="1">
    <citation type="submission" date="2016-06" db="EMBL/GenBank/DDBJ databases">
        <title>Four novel species of enterococci isolated from chicken manure.</title>
        <authorList>
            <person name="Van Tyne D."/>
        </authorList>
    </citation>
    <scope>NUCLEOTIDE SEQUENCE [LARGE SCALE GENOMIC DNA]</scope>
    <source>
        <strain evidence="6">JM9A</strain>
    </source>
</reference>
<evidence type="ECO:0000259" key="4">
    <source>
        <dbReference type="PROSITE" id="PS50987"/>
    </source>
</evidence>
<gene>
    <name evidence="5" type="ORF">BAU18_000603</name>
</gene>
<evidence type="ECO:0000313" key="5">
    <source>
        <dbReference type="EMBL" id="MEO1781024.1"/>
    </source>
</evidence>
<keyword evidence="6" id="KW-1185">Reference proteome</keyword>
<keyword evidence="3" id="KW-0804">Transcription</keyword>
<dbReference type="PANTHER" id="PTHR33154">
    <property type="entry name" value="TRANSCRIPTIONAL REGULATOR, ARSR FAMILY"/>
    <property type="match status" value="1"/>
</dbReference>
<dbReference type="InterPro" id="IPR001845">
    <property type="entry name" value="HTH_ArsR_DNA-bd_dom"/>
</dbReference>
<comment type="caution">
    <text evidence="5">The sequence shown here is derived from an EMBL/GenBank/DDBJ whole genome shotgun (WGS) entry which is preliminary data.</text>
</comment>
<dbReference type="EMBL" id="MAEI02000001">
    <property type="protein sequence ID" value="MEO1781024.1"/>
    <property type="molecule type" value="Genomic_DNA"/>
</dbReference>
<proteinExistence type="predicted"/>
<name>A0ABV0F161_9ENTE</name>
<protein>
    <recommendedName>
        <fullName evidence="4">HTH arsR-type domain-containing protein</fullName>
    </recommendedName>
</protein>
<dbReference type="SMART" id="SM00418">
    <property type="entry name" value="HTH_ARSR"/>
    <property type="match status" value="1"/>
</dbReference>
<dbReference type="Pfam" id="PF01022">
    <property type="entry name" value="HTH_5"/>
    <property type="match status" value="1"/>
</dbReference>
<dbReference type="SUPFAM" id="SSF46785">
    <property type="entry name" value="Winged helix' DNA-binding domain"/>
    <property type="match status" value="1"/>
</dbReference>
<dbReference type="InterPro" id="IPR011991">
    <property type="entry name" value="ArsR-like_HTH"/>
</dbReference>
<dbReference type="PANTHER" id="PTHR33154:SF33">
    <property type="entry name" value="TRANSCRIPTIONAL REPRESSOR SDPR"/>
    <property type="match status" value="1"/>
</dbReference>
<dbReference type="InterPro" id="IPR051081">
    <property type="entry name" value="HTH_MetalResp_TranReg"/>
</dbReference>